<evidence type="ECO:0000256" key="1">
    <source>
        <dbReference type="SAM" id="MobiDB-lite"/>
    </source>
</evidence>
<dbReference type="OrthoDB" id="6184116at2"/>
<evidence type="ECO:0000313" key="4">
    <source>
        <dbReference type="Proteomes" id="UP000218677"/>
    </source>
</evidence>
<reference evidence="4" key="1">
    <citation type="submission" date="2017-09" db="EMBL/GenBank/DDBJ databases">
        <authorList>
            <person name="Cho G.-S."/>
            <person name="Oguntoyinbo F.A."/>
            <person name="Cnockaert M."/>
            <person name="Kabisch J."/>
            <person name="Neve H."/>
            <person name="Bockelmann W."/>
            <person name="Wenning M."/>
            <person name="Franz C.M."/>
            <person name="Vandamme P."/>
        </authorList>
    </citation>
    <scope>NUCLEOTIDE SEQUENCE [LARGE SCALE GENOMIC DNA]</scope>
    <source>
        <strain evidence="4">MBT G8648</strain>
    </source>
</reference>
<feature type="compositionally biased region" description="Basic residues" evidence="1">
    <location>
        <begin position="25"/>
        <end position="35"/>
    </location>
</feature>
<keyword evidence="2" id="KW-1133">Transmembrane helix</keyword>
<sequence>MNSSNDESPDTIVAEHDDHPPKPKSSGKSRVKSRSKMPLPVKAGVGGVVLVGGFLILVALIRGESSGEEKFENLKMDVAGTRADLLLIEERLTQFEGFEERLKRLDEGGDVLRENLEGLNGYETRMDALEQRINQFSSQVELQMVAFSERLENKLEESEAAVEAAEQQAQLARDEARRAASAQAEAERLAARSTSQSQTSTRPVSPARPPFSISGVEFRGGRNFLSIASGPVNSLGDVKLLGERDSEGEWQLVNIGSSSAEFYYRGRSVTVPLP</sequence>
<comment type="caution">
    <text evidence="3">The sequence shown here is derived from an EMBL/GenBank/DDBJ whole genome shotgun (WGS) entry which is preliminary data.</text>
</comment>
<feature type="compositionally biased region" description="Low complexity" evidence="1">
    <location>
        <begin position="191"/>
        <end position="201"/>
    </location>
</feature>
<feature type="region of interest" description="Disordered" evidence="1">
    <location>
        <begin position="166"/>
        <end position="212"/>
    </location>
</feature>
<feature type="region of interest" description="Disordered" evidence="1">
    <location>
        <begin position="1"/>
        <end position="36"/>
    </location>
</feature>
<gene>
    <name evidence="3" type="ORF">CPA45_19010</name>
</gene>
<dbReference type="Proteomes" id="UP000218677">
    <property type="component" value="Unassembled WGS sequence"/>
</dbReference>
<evidence type="ECO:0000256" key="2">
    <source>
        <dbReference type="SAM" id="Phobius"/>
    </source>
</evidence>
<feature type="transmembrane region" description="Helical" evidence="2">
    <location>
        <begin position="39"/>
        <end position="61"/>
    </location>
</feature>
<keyword evidence="4" id="KW-1185">Reference proteome</keyword>
<dbReference type="EMBL" id="NWUX01000024">
    <property type="protein sequence ID" value="PCF94070.1"/>
    <property type="molecule type" value="Genomic_DNA"/>
</dbReference>
<evidence type="ECO:0000313" key="3">
    <source>
        <dbReference type="EMBL" id="PCF94070.1"/>
    </source>
</evidence>
<keyword evidence="2" id="KW-0812">Transmembrane</keyword>
<name>A0A2A4HH22_9GAMM</name>
<protein>
    <submittedName>
        <fullName evidence="3">Uncharacterized protein</fullName>
    </submittedName>
</protein>
<dbReference type="RefSeq" id="WP_096654280.1">
    <property type="nucleotide sequence ID" value="NZ_NWUX01000024.1"/>
</dbReference>
<keyword evidence="2" id="KW-0472">Membrane</keyword>
<dbReference type="AlphaFoldDB" id="A0A2A4HH22"/>
<proteinExistence type="predicted"/>
<accession>A0A2A4HH22</accession>
<organism evidence="3 4">
    <name type="scientific">Vreelandella nigrificans</name>
    <dbReference type="NCBI Taxonomy" id="2042704"/>
    <lineage>
        <taxon>Bacteria</taxon>
        <taxon>Pseudomonadati</taxon>
        <taxon>Pseudomonadota</taxon>
        <taxon>Gammaproteobacteria</taxon>
        <taxon>Oceanospirillales</taxon>
        <taxon>Halomonadaceae</taxon>
        <taxon>Vreelandella</taxon>
    </lineage>
</organism>